<evidence type="ECO:0000256" key="3">
    <source>
        <dbReference type="PROSITE-ProRule" id="PRU00221"/>
    </source>
</evidence>
<dbReference type="PANTHER" id="PTHR19848">
    <property type="entry name" value="WD40 REPEAT PROTEIN"/>
    <property type="match status" value="1"/>
</dbReference>
<proteinExistence type="predicted"/>
<organism evidence="4 5">
    <name type="scientific">Lignipirellula cremea</name>
    <dbReference type="NCBI Taxonomy" id="2528010"/>
    <lineage>
        <taxon>Bacteria</taxon>
        <taxon>Pseudomonadati</taxon>
        <taxon>Planctomycetota</taxon>
        <taxon>Planctomycetia</taxon>
        <taxon>Pirellulales</taxon>
        <taxon>Pirellulaceae</taxon>
        <taxon>Lignipirellula</taxon>
    </lineage>
</organism>
<accession>A0A518DKJ5</accession>
<evidence type="ECO:0000313" key="5">
    <source>
        <dbReference type="Proteomes" id="UP000317648"/>
    </source>
</evidence>
<dbReference type="Pfam" id="PF00400">
    <property type="entry name" value="WD40"/>
    <property type="match status" value="3"/>
</dbReference>
<evidence type="ECO:0000313" key="4">
    <source>
        <dbReference type="EMBL" id="QDU92351.1"/>
    </source>
</evidence>
<dbReference type="EMBL" id="CP036433">
    <property type="protein sequence ID" value="QDU92351.1"/>
    <property type="molecule type" value="Genomic_DNA"/>
</dbReference>
<dbReference type="InterPro" id="IPR015943">
    <property type="entry name" value="WD40/YVTN_repeat-like_dom_sf"/>
</dbReference>
<dbReference type="PROSITE" id="PS50082">
    <property type="entry name" value="WD_REPEATS_2"/>
    <property type="match status" value="1"/>
</dbReference>
<dbReference type="KEGG" id="lcre:Pla8534_00970"/>
<reference evidence="4 5" key="1">
    <citation type="submission" date="2019-02" db="EMBL/GenBank/DDBJ databases">
        <title>Deep-cultivation of Planctomycetes and their phenomic and genomic characterization uncovers novel biology.</title>
        <authorList>
            <person name="Wiegand S."/>
            <person name="Jogler M."/>
            <person name="Boedeker C."/>
            <person name="Pinto D."/>
            <person name="Vollmers J."/>
            <person name="Rivas-Marin E."/>
            <person name="Kohn T."/>
            <person name="Peeters S.H."/>
            <person name="Heuer A."/>
            <person name="Rast P."/>
            <person name="Oberbeckmann S."/>
            <person name="Bunk B."/>
            <person name="Jeske O."/>
            <person name="Meyerdierks A."/>
            <person name="Storesund J.E."/>
            <person name="Kallscheuer N."/>
            <person name="Luecker S."/>
            <person name="Lage O.M."/>
            <person name="Pohl T."/>
            <person name="Merkel B.J."/>
            <person name="Hornburger P."/>
            <person name="Mueller R.-W."/>
            <person name="Bruemmer F."/>
            <person name="Labrenz M."/>
            <person name="Spormann A.M."/>
            <person name="Op den Camp H."/>
            <person name="Overmann J."/>
            <person name="Amann R."/>
            <person name="Jetten M.S.M."/>
            <person name="Mascher T."/>
            <person name="Medema M.H."/>
            <person name="Devos D.P."/>
            <person name="Kaster A.-K."/>
            <person name="Ovreas L."/>
            <person name="Rohde M."/>
            <person name="Galperin M.Y."/>
            <person name="Jogler C."/>
        </authorList>
    </citation>
    <scope>NUCLEOTIDE SEQUENCE [LARGE SCALE GENOMIC DNA]</scope>
    <source>
        <strain evidence="4 5">Pla85_3_4</strain>
    </source>
</reference>
<dbReference type="PROSITE" id="PS50294">
    <property type="entry name" value="WD_REPEATS_REGION"/>
    <property type="match status" value="1"/>
</dbReference>
<dbReference type="AlphaFoldDB" id="A0A518DKJ5"/>
<dbReference type="SMART" id="SM00320">
    <property type="entry name" value="WD40"/>
    <property type="match status" value="6"/>
</dbReference>
<gene>
    <name evidence="4" type="ORF">Pla8534_00970</name>
</gene>
<evidence type="ECO:0000256" key="2">
    <source>
        <dbReference type="ARBA" id="ARBA00022737"/>
    </source>
</evidence>
<dbReference type="InterPro" id="IPR036322">
    <property type="entry name" value="WD40_repeat_dom_sf"/>
</dbReference>
<keyword evidence="5" id="KW-1185">Reference proteome</keyword>
<dbReference type="Proteomes" id="UP000317648">
    <property type="component" value="Chromosome"/>
</dbReference>
<name>A0A518DKJ5_9BACT</name>
<keyword evidence="1 3" id="KW-0853">WD repeat</keyword>
<dbReference type="SUPFAM" id="SSF50978">
    <property type="entry name" value="WD40 repeat-like"/>
    <property type="match status" value="1"/>
</dbReference>
<sequence length="330" mass="35568">MTIDPTKFKQIAVHKHDAPLLCCAFDPTGRFVLAGGREPSVVCVDVVSGEKSRLDGHESWVGAIVRCGAELVLTADQAGRVIAWDCSSDRPVLRWDIAAHESTIYALAASADGKQFATGDRDGGIRIWQTDDGRRTRELNGLGHPVYGLAFPPDGRQLISADRQPHKPRIKWWDIATGGELRSIDVAELSAYRRVEDIEWGGIRAITISPSGNMLAACGSNGYSGPACVLLFDVATSELKRKLAATFKGFCYSARFHSQGFLLTASGDIGKGEIGCWSTDQVESLASTATPGPCTAIDIHPEGRRFVAAQAIGKGSYPDAGTLTLFEWFE</sequence>
<dbReference type="PANTHER" id="PTHR19848:SF8">
    <property type="entry name" value="F-BOX AND WD REPEAT DOMAIN CONTAINING 7"/>
    <property type="match status" value="1"/>
</dbReference>
<feature type="repeat" description="WD" evidence="3">
    <location>
        <begin position="97"/>
        <end position="138"/>
    </location>
</feature>
<dbReference type="Gene3D" id="2.130.10.10">
    <property type="entry name" value="YVTN repeat-like/Quinoprotein amine dehydrogenase"/>
    <property type="match status" value="2"/>
</dbReference>
<dbReference type="InterPro" id="IPR001680">
    <property type="entry name" value="WD40_rpt"/>
</dbReference>
<protein>
    <submittedName>
        <fullName evidence="4">WD domain, G-beta repeat</fullName>
    </submittedName>
</protein>
<evidence type="ECO:0000256" key="1">
    <source>
        <dbReference type="ARBA" id="ARBA00022574"/>
    </source>
</evidence>
<keyword evidence="2" id="KW-0677">Repeat</keyword>